<dbReference type="SUPFAM" id="SSF49785">
    <property type="entry name" value="Galactose-binding domain-like"/>
    <property type="match status" value="1"/>
</dbReference>
<dbReference type="Gene3D" id="1.50.10.10">
    <property type="match status" value="1"/>
</dbReference>
<dbReference type="KEGG" id="slb:AWJ20_1782"/>
<dbReference type="PANTHER" id="PTHR11051">
    <property type="entry name" value="GLYCOSYL HYDROLASE-RELATED"/>
    <property type="match status" value="1"/>
</dbReference>
<sequence>MEWASLASRIVGAKANPKWADIANNIHIPQNDTLDLTLEYDGMNGTAAIKQADVVLLTYPLGYTNQSTTRGIRNLQFYAENQSPDGPAMTYAIFAIDTAQLTTQGCSAYTYLLYSSQPYLRRPFYQFSEQLIDNPNLNGGTNPAFPFLTGHGGYLQVYTHGLTGYRPSYDVLYLDPSLPPQLSEGVFLKGLKFQGGVFDINITLSNTTITRKSDWSFSLTDENIKADDEITVVIGSRNAKSGNYTLKVNGTLTVPTYRADLNTTAFAGNLAQCKPVDSEAPWVPGRFPVSLNDGDNSTVWQPLSNETTVITVDLGEERKFSSAYFLWGTQPPKTVSLGVVGVSASNVTIVSNATYINSTFSNSTISNSTISNSTSFNSTVSNSTSSNSTLNTSLTTQWIVSNVAVNISSPFNVKTFNASNIVFPYGNDSLIALGQSYTSRYVQIAIEGSYDSSGNGGTIAEFVLS</sequence>
<gene>
    <name evidence="2" type="primary">ATH1</name>
    <name evidence="2" type="ORF">AWJ20_1782</name>
</gene>
<proteinExistence type="inferred from homology"/>
<dbReference type="GO" id="GO:0009277">
    <property type="term" value="C:fungal-type cell wall"/>
    <property type="evidence" value="ECO:0007669"/>
    <property type="project" value="TreeGrafter"/>
</dbReference>
<dbReference type="Proteomes" id="UP000189580">
    <property type="component" value="Chromosome a"/>
</dbReference>
<dbReference type="AlphaFoldDB" id="A0A167E007"/>
<reference evidence="2 3" key="1">
    <citation type="submission" date="2016-02" db="EMBL/GenBank/DDBJ databases">
        <title>Complete genome sequence and transcriptome regulation of the pentose utilising yeast Sugiyamaella lignohabitans.</title>
        <authorList>
            <person name="Bellasio M."/>
            <person name="Peymann A."/>
            <person name="Valli M."/>
            <person name="Sipitzky M."/>
            <person name="Graf A."/>
            <person name="Sauer M."/>
            <person name="Marx H."/>
            <person name="Mattanovich D."/>
        </authorList>
    </citation>
    <scope>NUCLEOTIDE SEQUENCE [LARGE SCALE GENOMIC DNA]</scope>
    <source>
        <strain evidence="2 3">CBS 10342</strain>
    </source>
</reference>
<dbReference type="InterPro" id="IPR012341">
    <property type="entry name" value="6hp_glycosidase-like_sf"/>
</dbReference>
<evidence type="ECO:0000256" key="1">
    <source>
        <dbReference type="ARBA" id="ARBA00006768"/>
    </source>
</evidence>
<dbReference type="GO" id="GO:0004555">
    <property type="term" value="F:alpha,alpha-trehalase activity"/>
    <property type="evidence" value="ECO:0007669"/>
    <property type="project" value="TreeGrafter"/>
</dbReference>
<dbReference type="EMBL" id="CP014501">
    <property type="protein sequence ID" value="ANB13489.1"/>
    <property type="molecule type" value="Genomic_DNA"/>
</dbReference>
<dbReference type="InterPro" id="IPR008979">
    <property type="entry name" value="Galactose-bd-like_sf"/>
</dbReference>
<comment type="similarity">
    <text evidence="1">Belongs to the glycosyl hydrolase 65 family.</text>
</comment>
<protein>
    <submittedName>
        <fullName evidence="2">Alpha,alpha-trehalase ATH1</fullName>
    </submittedName>
</protein>
<keyword evidence="3" id="KW-1185">Reference proteome</keyword>
<dbReference type="PANTHER" id="PTHR11051:SF8">
    <property type="entry name" value="PROTEIN-GLUCOSYLGALACTOSYLHYDROXYLYSINE GLUCOSIDASE"/>
    <property type="match status" value="1"/>
</dbReference>
<dbReference type="RefSeq" id="XP_018735966.1">
    <property type="nucleotide sequence ID" value="XM_018878688.1"/>
</dbReference>
<dbReference type="Gene3D" id="2.60.120.260">
    <property type="entry name" value="Galactose-binding domain-like"/>
    <property type="match status" value="1"/>
</dbReference>
<accession>A0A167E007</accession>
<evidence type="ECO:0000313" key="2">
    <source>
        <dbReference type="EMBL" id="ANB13489.1"/>
    </source>
</evidence>
<dbReference type="InterPro" id="IPR008928">
    <property type="entry name" value="6-hairpin_glycosidase_sf"/>
</dbReference>
<dbReference type="GeneID" id="30033622"/>
<evidence type="ECO:0000313" key="3">
    <source>
        <dbReference type="Proteomes" id="UP000189580"/>
    </source>
</evidence>
<dbReference type="SUPFAM" id="SSF48208">
    <property type="entry name" value="Six-hairpin glycosidases"/>
    <property type="match status" value="1"/>
</dbReference>
<dbReference type="GO" id="GO:0005993">
    <property type="term" value="P:trehalose catabolic process"/>
    <property type="evidence" value="ECO:0007669"/>
    <property type="project" value="TreeGrafter"/>
</dbReference>
<dbReference type="OrthoDB" id="200349at2759"/>
<name>A0A167E007_9ASCO</name>
<organism evidence="2 3">
    <name type="scientific">Sugiyamaella lignohabitans</name>
    <dbReference type="NCBI Taxonomy" id="796027"/>
    <lineage>
        <taxon>Eukaryota</taxon>
        <taxon>Fungi</taxon>
        <taxon>Dikarya</taxon>
        <taxon>Ascomycota</taxon>
        <taxon>Saccharomycotina</taxon>
        <taxon>Dipodascomycetes</taxon>
        <taxon>Dipodascales</taxon>
        <taxon>Trichomonascaceae</taxon>
        <taxon>Sugiyamaella</taxon>
    </lineage>
</organism>